<sequence length="361" mass="40537">MMNLTDKVILFASCLVVYLLDPAAGMEIAPVLTAVIIGCLMFYYDSKYASLLLASVFIVACIPMPGLLFFFPLVGYDLVFRPWQWIGLAALVPVAIHWGRSDVMMAVLVLLLGFAAILKRRTDGQLKLLASFYELRDSSREMALVLKRQNQELMEKQDDRISLATLNERNRIAREIHDNVGHLLSSSLLQMGAMLAVTKDEKARPPLLTLKATLSEAMDSIRQSVHNLYDESVDLYAQLKELADKFTFCTLDFDYEIQSNPDKRLKYALISIVKEALSNIVRHSNGTWASVTLREHPAFYQLVVRDNGQVKSINTDSGIGLKNIESRVEAFEGIMRVHTKDGFALFISIPKEKTVEEAAAE</sequence>
<evidence type="ECO:0000313" key="2">
    <source>
        <dbReference type="Proteomes" id="UP001631969"/>
    </source>
</evidence>
<comment type="caution">
    <text evidence="1">The sequence shown here is derived from an EMBL/GenBank/DDBJ whole genome shotgun (WGS) entry which is preliminary data.</text>
</comment>
<dbReference type="EMBL" id="JBJURJ010000002">
    <property type="protein sequence ID" value="MFM9327227.1"/>
    <property type="molecule type" value="Genomic_DNA"/>
</dbReference>
<dbReference type="Proteomes" id="UP001631969">
    <property type="component" value="Unassembled WGS sequence"/>
</dbReference>
<keyword evidence="1" id="KW-0808">Transferase</keyword>
<protein>
    <submittedName>
        <fullName evidence="1">Sensor histidine kinase</fullName>
    </submittedName>
</protein>
<evidence type="ECO:0000313" key="1">
    <source>
        <dbReference type="EMBL" id="MFM9327227.1"/>
    </source>
</evidence>
<name>A0ACC7NVX4_9BACL</name>
<keyword evidence="2" id="KW-1185">Reference proteome</keyword>
<keyword evidence="1" id="KW-0418">Kinase</keyword>
<reference evidence="1" key="1">
    <citation type="submission" date="2024-12" db="EMBL/GenBank/DDBJ databases">
        <authorList>
            <person name="Wu N."/>
        </authorList>
    </citation>
    <scope>NUCLEOTIDE SEQUENCE</scope>
    <source>
        <strain evidence="1">P15</strain>
    </source>
</reference>
<organism evidence="1 2">
    <name type="scientific">Paenibacillus mesotrionivorans</name>
    <dbReference type="NCBI Taxonomy" id="3160968"/>
    <lineage>
        <taxon>Bacteria</taxon>
        <taxon>Bacillati</taxon>
        <taxon>Bacillota</taxon>
        <taxon>Bacilli</taxon>
        <taxon>Bacillales</taxon>
        <taxon>Paenibacillaceae</taxon>
        <taxon>Paenibacillus</taxon>
    </lineage>
</organism>
<accession>A0ACC7NVX4</accession>
<proteinExistence type="predicted"/>
<gene>
    <name evidence="1" type="ORF">ACI1P1_02840</name>
</gene>